<gene>
    <name evidence="2" type="ORF">COW49_02970</name>
</gene>
<sequence>MADKELTPGEKEKKAEEEYNQTFDELGKAAAQPEAKDPNPMDGGEKVPNPITPEKPEAGDENPIEPLRKALKDTQSYATKLRQENIELERMVNEFKKGNATAAQVQAQQDKSDKANTDFLDLKKGIEDTGVFEDYPELKDPLNKIAGMVEEQGKKLRDFEAKSQSNTEEEKRKKAKEKWENDVKPEILKDHSDFDDLMKAEYPNFEAWAQGQPPAMRFAALQSDDPRDISHAITEFKKAKAAGVVADVRTEEEKRLNKTIIDAGSLKPSNKSPTRQTPKREDADGIWSLSS</sequence>
<comment type="caution">
    <text evidence="2">The sequence shown here is derived from an EMBL/GenBank/DDBJ whole genome shotgun (WGS) entry which is preliminary data.</text>
</comment>
<evidence type="ECO:0000313" key="2">
    <source>
        <dbReference type="EMBL" id="PIV86858.1"/>
    </source>
</evidence>
<reference evidence="3" key="1">
    <citation type="submission" date="2017-09" db="EMBL/GenBank/DDBJ databases">
        <title>Depth-based differentiation of microbial function through sediment-hosted aquifers and enrichment of novel symbionts in the deep terrestrial subsurface.</title>
        <authorList>
            <person name="Probst A.J."/>
            <person name="Ladd B."/>
            <person name="Jarett J.K."/>
            <person name="Geller-Mcgrath D.E."/>
            <person name="Sieber C.M.K."/>
            <person name="Emerson J.B."/>
            <person name="Anantharaman K."/>
            <person name="Thomas B.C."/>
            <person name="Malmstrom R."/>
            <person name="Stieglmeier M."/>
            <person name="Klingl A."/>
            <person name="Woyke T."/>
            <person name="Ryan C.M."/>
            <person name="Banfield J.F."/>
        </authorList>
    </citation>
    <scope>NUCLEOTIDE SEQUENCE [LARGE SCALE GENOMIC DNA]</scope>
</reference>
<evidence type="ECO:0000256" key="1">
    <source>
        <dbReference type="SAM" id="MobiDB-lite"/>
    </source>
</evidence>
<feature type="compositionally biased region" description="Basic and acidic residues" evidence="1">
    <location>
        <begin position="34"/>
        <end position="45"/>
    </location>
</feature>
<dbReference type="Proteomes" id="UP000228497">
    <property type="component" value="Unassembled WGS sequence"/>
</dbReference>
<feature type="region of interest" description="Disordered" evidence="1">
    <location>
        <begin position="259"/>
        <end position="291"/>
    </location>
</feature>
<protein>
    <submittedName>
        <fullName evidence="2">Uncharacterized protein</fullName>
    </submittedName>
</protein>
<feature type="region of interest" description="Disordered" evidence="1">
    <location>
        <begin position="1"/>
        <end position="64"/>
    </location>
</feature>
<feature type="compositionally biased region" description="Polar residues" evidence="1">
    <location>
        <begin position="267"/>
        <end position="276"/>
    </location>
</feature>
<accession>A0A2M7FD96</accession>
<feature type="non-terminal residue" evidence="2">
    <location>
        <position position="291"/>
    </location>
</feature>
<feature type="region of interest" description="Disordered" evidence="1">
    <location>
        <begin position="156"/>
        <end position="180"/>
    </location>
</feature>
<proteinExistence type="predicted"/>
<name>A0A2M7FD96_9BACT</name>
<feature type="compositionally biased region" description="Basic and acidic residues" evidence="1">
    <location>
        <begin position="168"/>
        <end position="180"/>
    </location>
</feature>
<dbReference type="AlphaFoldDB" id="A0A2M7FD96"/>
<organism evidence="2 3">
    <name type="scientific">Candidatus Kaiserbacteria bacterium CG17_big_fil_post_rev_8_21_14_2_50_51_7</name>
    <dbReference type="NCBI Taxonomy" id="1974613"/>
    <lineage>
        <taxon>Bacteria</taxon>
        <taxon>Candidatus Kaiseribacteriota</taxon>
    </lineage>
</organism>
<dbReference type="EMBL" id="PFFD01000131">
    <property type="protein sequence ID" value="PIV86858.1"/>
    <property type="molecule type" value="Genomic_DNA"/>
</dbReference>
<feature type="compositionally biased region" description="Basic and acidic residues" evidence="1">
    <location>
        <begin position="1"/>
        <end position="17"/>
    </location>
</feature>
<evidence type="ECO:0000313" key="3">
    <source>
        <dbReference type="Proteomes" id="UP000228497"/>
    </source>
</evidence>